<dbReference type="AlphaFoldDB" id="A0A4R6TNA5"/>
<sequence>MNLKSLFLKIALAVIFLVYSEHTSAQVTEISVVDSTAAAEPKLKFGCGFGLSFVGGTNISLSPNLIFLLSEKVNLGAGLQGSYTSIKDLQKTTTIGGNVILQYYPAKRLMTLVELTQLNVSTTTEEITGDIKESYWDTAFFLGAGLNITDKIAVGAKLNLLYDEDESVYTSPVIPFVNITF</sequence>
<dbReference type="Proteomes" id="UP000295468">
    <property type="component" value="Unassembled WGS sequence"/>
</dbReference>
<keyword evidence="3" id="KW-1185">Reference proteome</keyword>
<dbReference type="OrthoDB" id="1148680at2"/>
<accession>A0A4R6TNA5</accession>
<comment type="caution">
    <text evidence="2">The sequence shown here is derived from an EMBL/GenBank/DDBJ whole genome shotgun (WGS) entry which is preliminary data.</text>
</comment>
<evidence type="ECO:0008006" key="4">
    <source>
        <dbReference type="Google" id="ProtNLM"/>
    </source>
</evidence>
<evidence type="ECO:0000256" key="1">
    <source>
        <dbReference type="SAM" id="SignalP"/>
    </source>
</evidence>
<dbReference type="RefSeq" id="WP_133643066.1">
    <property type="nucleotide sequence ID" value="NZ_SNYI01000001.1"/>
</dbReference>
<organism evidence="2 3">
    <name type="scientific">Zeaxanthinibacter enoshimensis</name>
    <dbReference type="NCBI Taxonomy" id="392009"/>
    <lineage>
        <taxon>Bacteria</taxon>
        <taxon>Pseudomonadati</taxon>
        <taxon>Bacteroidota</taxon>
        <taxon>Flavobacteriia</taxon>
        <taxon>Flavobacteriales</taxon>
        <taxon>Flavobacteriaceae</taxon>
        <taxon>Zeaxanthinibacter</taxon>
    </lineage>
</organism>
<reference evidence="2 3" key="1">
    <citation type="submission" date="2019-03" db="EMBL/GenBank/DDBJ databases">
        <title>Genomic Encyclopedia of Archaeal and Bacterial Type Strains, Phase II (KMG-II): from individual species to whole genera.</title>
        <authorList>
            <person name="Goeker M."/>
        </authorList>
    </citation>
    <scope>NUCLEOTIDE SEQUENCE [LARGE SCALE GENOMIC DNA]</scope>
    <source>
        <strain evidence="2 3">DSM 18435</strain>
    </source>
</reference>
<keyword evidence="1" id="KW-0732">Signal</keyword>
<evidence type="ECO:0000313" key="3">
    <source>
        <dbReference type="Proteomes" id="UP000295468"/>
    </source>
</evidence>
<name>A0A4R6TNA5_9FLAO</name>
<dbReference type="EMBL" id="SNYI01000001">
    <property type="protein sequence ID" value="TDQ33052.1"/>
    <property type="molecule type" value="Genomic_DNA"/>
</dbReference>
<evidence type="ECO:0000313" key="2">
    <source>
        <dbReference type="EMBL" id="TDQ33052.1"/>
    </source>
</evidence>
<feature type="signal peptide" evidence="1">
    <location>
        <begin position="1"/>
        <end position="25"/>
    </location>
</feature>
<gene>
    <name evidence="2" type="ORF">CLV82_0890</name>
</gene>
<protein>
    <recommendedName>
        <fullName evidence="4">Outer membrane protein with beta-barrel domain</fullName>
    </recommendedName>
</protein>
<feature type="chain" id="PRO_5020645415" description="Outer membrane protein with beta-barrel domain" evidence="1">
    <location>
        <begin position="26"/>
        <end position="181"/>
    </location>
</feature>
<proteinExistence type="predicted"/>